<dbReference type="RefSeq" id="XP_019090985.1">
    <property type="nucleotide sequence ID" value="XM_019235440.1"/>
</dbReference>
<dbReference type="Proteomes" id="UP000694864">
    <property type="component" value="Chromosome 14"/>
</dbReference>
<name>A0ABM1QW47_CAMSA</name>
<dbReference type="PANTHER" id="PTHR47864">
    <property type="entry name" value="TRANSMEMBRANE PROTEIN"/>
    <property type="match status" value="1"/>
</dbReference>
<reference evidence="4" key="2">
    <citation type="submission" date="2025-08" db="UniProtKB">
        <authorList>
            <consortium name="RefSeq"/>
        </authorList>
    </citation>
    <scope>IDENTIFICATION</scope>
    <source>
        <tissue evidence="4">Leaf</tissue>
    </source>
</reference>
<feature type="domain" description="At2g29880-like C-terminal" evidence="2">
    <location>
        <begin position="171"/>
        <end position="217"/>
    </location>
</feature>
<proteinExistence type="predicted"/>
<evidence type="ECO:0000259" key="2">
    <source>
        <dbReference type="Pfam" id="PF24769"/>
    </source>
</evidence>
<accession>A0ABM1QW47</accession>
<keyword evidence="3" id="KW-1185">Reference proteome</keyword>
<dbReference type="InterPro" id="IPR056253">
    <property type="entry name" value="At2g29880-like_C"/>
</dbReference>
<sequence length="221" mass="25718">MKVLRGRYNGLAELFRFSSGFGWDPETKKFTARDEVWDDYLKAHTNKNHLRDETFEDFGDLHLIFSTNVATGKNAMGLGDAIDEDAYQEDTSVQVEESLRRYICSRSFRSLEKRRGEKLPHRKKARTAALNSTNASNEVNTEISHQIFDMIKKRWEKESEEKEAEDKANNVWEAIKEIPDLEKDLCYESMTLIHSLGMKYGFVNMSIADRKGWIIQNLRKP</sequence>
<dbReference type="InterPro" id="IPR055314">
    <property type="entry name" value="At2g29880-like"/>
</dbReference>
<dbReference type="InterPro" id="IPR024752">
    <property type="entry name" value="Myb/SANT-like_dom"/>
</dbReference>
<feature type="domain" description="Myb/SANT-like" evidence="1">
    <location>
        <begin position="2"/>
        <end position="40"/>
    </location>
</feature>
<evidence type="ECO:0000313" key="3">
    <source>
        <dbReference type="Proteomes" id="UP000694864"/>
    </source>
</evidence>
<dbReference type="PANTHER" id="PTHR47864:SF8">
    <property type="entry name" value="MYB_SANT-LIKE DOMAIN-CONTAINING PROTEIN"/>
    <property type="match status" value="1"/>
</dbReference>
<evidence type="ECO:0000259" key="1">
    <source>
        <dbReference type="Pfam" id="PF12776"/>
    </source>
</evidence>
<organism evidence="3 4">
    <name type="scientific">Camelina sativa</name>
    <name type="common">False flax</name>
    <name type="synonym">Myagrum sativum</name>
    <dbReference type="NCBI Taxonomy" id="90675"/>
    <lineage>
        <taxon>Eukaryota</taxon>
        <taxon>Viridiplantae</taxon>
        <taxon>Streptophyta</taxon>
        <taxon>Embryophyta</taxon>
        <taxon>Tracheophyta</taxon>
        <taxon>Spermatophyta</taxon>
        <taxon>Magnoliopsida</taxon>
        <taxon>eudicotyledons</taxon>
        <taxon>Gunneridae</taxon>
        <taxon>Pentapetalae</taxon>
        <taxon>rosids</taxon>
        <taxon>malvids</taxon>
        <taxon>Brassicales</taxon>
        <taxon>Brassicaceae</taxon>
        <taxon>Camelineae</taxon>
        <taxon>Camelina</taxon>
    </lineage>
</organism>
<dbReference type="GeneID" id="104743262"/>
<protein>
    <submittedName>
        <fullName evidence="4">Uncharacterized protein At2g29880-like</fullName>
    </submittedName>
</protein>
<dbReference type="Pfam" id="PF12776">
    <property type="entry name" value="Myb_DNA-bind_3"/>
    <property type="match status" value="1"/>
</dbReference>
<dbReference type="Pfam" id="PF24769">
    <property type="entry name" value="At2g29880_C"/>
    <property type="match status" value="1"/>
</dbReference>
<reference evidence="3" key="1">
    <citation type="journal article" date="2014" name="Nat. Commun.">
        <title>The emerging biofuel crop Camelina sativa retains a highly undifferentiated hexaploid genome structure.</title>
        <authorList>
            <person name="Kagale S."/>
            <person name="Koh C."/>
            <person name="Nixon J."/>
            <person name="Bollina V."/>
            <person name="Clarke W.E."/>
            <person name="Tuteja R."/>
            <person name="Spillane C."/>
            <person name="Robinson S.J."/>
            <person name="Links M.G."/>
            <person name="Clarke C."/>
            <person name="Higgins E.E."/>
            <person name="Huebert T."/>
            <person name="Sharpe A.G."/>
            <person name="Parkin I.A."/>
        </authorList>
    </citation>
    <scope>NUCLEOTIDE SEQUENCE [LARGE SCALE GENOMIC DNA]</scope>
    <source>
        <strain evidence="3">cv. DH55</strain>
    </source>
</reference>
<gene>
    <name evidence="4" type="primary">LOC104743262</name>
</gene>
<evidence type="ECO:0000313" key="4">
    <source>
        <dbReference type="RefSeq" id="XP_019090985.1"/>
    </source>
</evidence>